<dbReference type="GO" id="GO:0016301">
    <property type="term" value="F:kinase activity"/>
    <property type="evidence" value="ECO:0007669"/>
    <property type="project" value="UniProtKB-KW"/>
</dbReference>
<evidence type="ECO:0000259" key="1">
    <source>
        <dbReference type="Pfam" id="PF00294"/>
    </source>
</evidence>
<dbReference type="InterPro" id="IPR011611">
    <property type="entry name" value="PfkB_dom"/>
</dbReference>
<protein>
    <submittedName>
        <fullName evidence="2">Carbohydrate kinase family protein</fullName>
    </submittedName>
</protein>
<comment type="caution">
    <text evidence="2">The sequence shown here is derived from an EMBL/GenBank/DDBJ whole genome shotgun (WGS) entry which is preliminary data.</text>
</comment>
<keyword evidence="2" id="KW-0808">Transferase</keyword>
<organism evidence="2 3">
    <name type="scientific">Candidatus Eisenbergiella merdigallinarum</name>
    <dbReference type="NCBI Taxonomy" id="2838552"/>
    <lineage>
        <taxon>Bacteria</taxon>
        <taxon>Bacillati</taxon>
        <taxon>Bacillota</taxon>
        <taxon>Clostridia</taxon>
        <taxon>Lachnospirales</taxon>
        <taxon>Lachnospiraceae</taxon>
        <taxon>Eisenbergiella</taxon>
    </lineage>
</organism>
<sequence>MTEKTFDVIGIGHPCVDYLLHIDSLPRSNESRYAREGSWQCGGKVTTGLVAASRCGLSCALIGAMGDDLFGRYCYRDFELHGIDLSQAKMREGCTTDIGVVLSEEETNGRNIFYRRGSYERIRQDEVDLPFLERGRYLFLALADELHVTAARYAKEHGVKVLIDADSRPMDEYEEILPWVDYFVASEFVYKSSFSDCRYREHMEEILRKGPSAAVFTFGSKGCRGLSEEGYFELPAFRVPVVDTVGAGDTFHGAFFYGLRRGLSLEETARFASAVSAVKCTCIGGRAGIPTPDIAKKFMETGIIDDASLRERVARYSWGLDDFFREVMELEKKKNPG</sequence>
<reference evidence="2" key="2">
    <citation type="submission" date="2021-04" db="EMBL/GenBank/DDBJ databases">
        <authorList>
            <person name="Gilroy R."/>
        </authorList>
    </citation>
    <scope>NUCLEOTIDE SEQUENCE</scope>
    <source>
        <strain evidence="2">USAMLcec3-2134</strain>
    </source>
</reference>
<dbReference type="PANTHER" id="PTHR42774:SF3">
    <property type="entry name" value="KETOHEXOKINASE"/>
    <property type="match status" value="1"/>
</dbReference>
<dbReference type="SUPFAM" id="SSF53613">
    <property type="entry name" value="Ribokinase-like"/>
    <property type="match status" value="1"/>
</dbReference>
<dbReference type="EMBL" id="DWXE01000039">
    <property type="protein sequence ID" value="HJB91730.1"/>
    <property type="molecule type" value="Genomic_DNA"/>
</dbReference>
<dbReference type="Gene3D" id="3.40.1190.20">
    <property type="match status" value="1"/>
</dbReference>
<evidence type="ECO:0000313" key="3">
    <source>
        <dbReference type="Proteomes" id="UP000886883"/>
    </source>
</evidence>
<dbReference type="InterPro" id="IPR029056">
    <property type="entry name" value="Ribokinase-like"/>
</dbReference>
<name>A0A9D2SD81_9FIRM</name>
<evidence type="ECO:0000313" key="2">
    <source>
        <dbReference type="EMBL" id="HJB91730.1"/>
    </source>
</evidence>
<accession>A0A9D2SD81</accession>
<dbReference type="PANTHER" id="PTHR42774">
    <property type="entry name" value="PHOSPHOTRANSFERASE SYSTEM TRANSPORT PROTEIN"/>
    <property type="match status" value="1"/>
</dbReference>
<proteinExistence type="predicted"/>
<keyword evidence="2" id="KW-0418">Kinase</keyword>
<reference evidence="2" key="1">
    <citation type="journal article" date="2021" name="PeerJ">
        <title>Extensive microbial diversity within the chicken gut microbiome revealed by metagenomics and culture.</title>
        <authorList>
            <person name="Gilroy R."/>
            <person name="Ravi A."/>
            <person name="Getino M."/>
            <person name="Pursley I."/>
            <person name="Horton D.L."/>
            <person name="Alikhan N.F."/>
            <person name="Baker D."/>
            <person name="Gharbi K."/>
            <person name="Hall N."/>
            <person name="Watson M."/>
            <person name="Adriaenssens E.M."/>
            <person name="Foster-Nyarko E."/>
            <person name="Jarju S."/>
            <person name="Secka A."/>
            <person name="Antonio M."/>
            <person name="Oren A."/>
            <person name="Chaudhuri R.R."/>
            <person name="La Ragione R."/>
            <person name="Hildebrand F."/>
            <person name="Pallen M.J."/>
        </authorList>
    </citation>
    <scope>NUCLEOTIDE SEQUENCE</scope>
    <source>
        <strain evidence="2">USAMLcec3-2134</strain>
    </source>
</reference>
<feature type="domain" description="Carbohydrate kinase PfkB" evidence="1">
    <location>
        <begin position="28"/>
        <end position="291"/>
    </location>
</feature>
<dbReference type="Proteomes" id="UP000886883">
    <property type="component" value="Unassembled WGS sequence"/>
</dbReference>
<dbReference type="AlphaFoldDB" id="A0A9D2SD81"/>
<gene>
    <name evidence="2" type="ORF">H9763_09755</name>
</gene>
<dbReference type="Pfam" id="PF00294">
    <property type="entry name" value="PfkB"/>
    <property type="match status" value="1"/>
</dbReference>
<dbReference type="InterPro" id="IPR052562">
    <property type="entry name" value="Ketohexokinase-related"/>
</dbReference>